<evidence type="ECO:0000313" key="2">
    <source>
        <dbReference type="Proteomes" id="UP000324831"/>
    </source>
</evidence>
<gene>
    <name evidence="1" type="ORF">MHSWG343_00820</name>
</gene>
<name>A0A478FQC9_9MOLU</name>
<protein>
    <submittedName>
        <fullName evidence="1">Uncharacterized protein</fullName>
    </submittedName>
</protein>
<proteinExistence type="predicted"/>
<dbReference type="RefSeq" id="WP_216082699.1">
    <property type="nucleotide sequence ID" value="NZ_CACTIB010000004.1"/>
</dbReference>
<dbReference type="Proteomes" id="UP000324831">
    <property type="component" value="Unassembled WGS sequence"/>
</dbReference>
<evidence type="ECO:0000313" key="1">
    <source>
        <dbReference type="EMBL" id="GCE63104.1"/>
    </source>
</evidence>
<dbReference type="EMBL" id="BIMN01000001">
    <property type="protein sequence ID" value="GCE63104.1"/>
    <property type="molecule type" value="Genomic_DNA"/>
</dbReference>
<organism evidence="1 2">
    <name type="scientific">Candidatus Mycoplasma haematohominis</name>
    <dbReference type="NCBI Taxonomy" id="1494318"/>
    <lineage>
        <taxon>Bacteria</taxon>
        <taxon>Bacillati</taxon>
        <taxon>Mycoplasmatota</taxon>
        <taxon>Mollicutes</taxon>
        <taxon>Mycoplasmataceae</taxon>
        <taxon>Mycoplasma</taxon>
    </lineage>
</organism>
<reference evidence="1 2" key="1">
    <citation type="submission" date="2019-01" db="EMBL/GenBank/DDBJ databases">
        <title>Draft genome sequences of Candidatus Mycoplasma haemohominis SWG34-3 identified from a patient with pyrexia, anemia and liver dysfunction.</title>
        <authorList>
            <person name="Sekizuka T."/>
            <person name="Hattori N."/>
            <person name="Katano H."/>
            <person name="Takuma T."/>
            <person name="Ito T."/>
            <person name="Arai N."/>
            <person name="Yanai R."/>
            <person name="Ishii S."/>
            <person name="Miura Y."/>
            <person name="Tokunaga T."/>
            <person name="Watanabe H."/>
            <person name="Nomura N."/>
            <person name="Eguchi J."/>
            <person name="Arai T."/>
            <person name="Hasegawa H."/>
            <person name="Nakamaki T."/>
            <person name="Wakita T."/>
            <person name="Niki Y."/>
            <person name="Kuroda M."/>
        </authorList>
    </citation>
    <scope>NUCLEOTIDE SEQUENCE [LARGE SCALE GENOMIC DNA]</scope>
    <source>
        <strain evidence="1">SWG34-3</strain>
    </source>
</reference>
<comment type="caution">
    <text evidence="1">The sequence shown here is derived from an EMBL/GenBank/DDBJ whole genome shotgun (WGS) entry which is preliminary data.</text>
</comment>
<sequence>MESKINLAVKLGSGAAVIGSTITGAVLHGNSGERLDPEIEKYLNTPFVHQDGNTYNRRIRQSHHEKWFTNEDDVDGGTDAPLRNLNDDSDDWKRVWPSLSSNPIEDNNNAEDDQKTWLRNTKEYKDSGGAIGEALTEKGKERARDVMKWCQDYEKGKIKEELKNYTRLNWKTNRDFYGEICTYPGD</sequence>
<dbReference type="AlphaFoldDB" id="A0A478FQC9"/>
<accession>A0A478FQC9</accession>